<reference evidence="1 2" key="1">
    <citation type="journal article" date="2018" name="PLoS Genet.">
        <title>Population sequencing reveals clonal diversity and ancestral inbreeding in the grapevine cultivar Chardonnay.</title>
        <authorList>
            <person name="Roach M.J."/>
            <person name="Johnson D.L."/>
            <person name="Bohlmann J."/>
            <person name="van Vuuren H.J."/>
            <person name="Jones S.J."/>
            <person name="Pretorius I.S."/>
            <person name="Schmidt S.A."/>
            <person name="Borneman A.R."/>
        </authorList>
    </citation>
    <scope>NUCLEOTIDE SEQUENCE [LARGE SCALE GENOMIC DNA]</scope>
    <source>
        <strain evidence="2">cv. Chardonnay</strain>
        <tissue evidence="1">Leaf</tissue>
    </source>
</reference>
<dbReference type="InterPro" id="IPR032675">
    <property type="entry name" value="LRR_dom_sf"/>
</dbReference>
<evidence type="ECO:0000313" key="2">
    <source>
        <dbReference type="Proteomes" id="UP000288805"/>
    </source>
</evidence>
<dbReference type="SUPFAM" id="SSF52058">
    <property type="entry name" value="L domain-like"/>
    <property type="match status" value="1"/>
</dbReference>
<proteinExistence type="predicted"/>
<dbReference type="Proteomes" id="UP000288805">
    <property type="component" value="Unassembled WGS sequence"/>
</dbReference>
<comment type="caution">
    <text evidence="1">The sequence shown here is derived from an EMBL/GenBank/DDBJ whole genome shotgun (WGS) entry which is preliminary data.</text>
</comment>
<gene>
    <name evidence="1" type="primary">LRR1_5</name>
    <name evidence="1" type="ORF">CK203_073106</name>
</gene>
<dbReference type="Pfam" id="PF00560">
    <property type="entry name" value="LRR_1"/>
    <property type="match status" value="1"/>
</dbReference>
<organism evidence="1 2">
    <name type="scientific">Vitis vinifera</name>
    <name type="common">Grape</name>
    <dbReference type="NCBI Taxonomy" id="29760"/>
    <lineage>
        <taxon>Eukaryota</taxon>
        <taxon>Viridiplantae</taxon>
        <taxon>Streptophyta</taxon>
        <taxon>Embryophyta</taxon>
        <taxon>Tracheophyta</taxon>
        <taxon>Spermatophyta</taxon>
        <taxon>Magnoliopsida</taxon>
        <taxon>eudicotyledons</taxon>
        <taxon>Gunneridae</taxon>
        <taxon>Pentapetalae</taxon>
        <taxon>rosids</taxon>
        <taxon>Vitales</taxon>
        <taxon>Vitaceae</taxon>
        <taxon>Viteae</taxon>
        <taxon>Vitis</taxon>
    </lineage>
</organism>
<dbReference type="EMBL" id="QGNW01002594">
    <property type="protein sequence ID" value="RVW15837.1"/>
    <property type="molecule type" value="Genomic_DNA"/>
</dbReference>
<name>A0A438BY22_VITVI</name>
<dbReference type="InterPro" id="IPR001611">
    <property type="entry name" value="Leu-rich_rpt"/>
</dbReference>
<sequence>MRRLNDNQLTGPIPRELVGISTLKVVDVSNNNLCGTIPTTGPFEHIQLNNLIIPNLKEHILQLREQSSIGRPRAARIGELRHKLLMNDG</sequence>
<protein>
    <submittedName>
        <fullName evidence="1">Leucine-rich repeat protein 1</fullName>
    </submittedName>
</protein>
<accession>A0A438BY22</accession>
<dbReference type="Gene3D" id="3.80.10.10">
    <property type="entry name" value="Ribonuclease Inhibitor"/>
    <property type="match status" value="1"/>
</dbReference>
<evidence type="ECO:0000313" key="1">
    <source>
        <dbReference type="EMBL" id="RVW15837.1"/>
    </source>
</evidence>
<dbReference type="AlphaFoldDB" id="A0A438BY22"/>